<sequence length="138" mass="15496">MKTYLSKLLCLLIVISIYSCSNDQSEDIIEDTAIEAVQIDLEDDVTLDAKRRVITIYIQCPSSFGTCIPDLEVYMTVLSASQSINCPGFYSVRVYEDEYNAHFYGEIHEEGIGTVIRPPFGNSIPSKPPQPYNVEDCI</sequence>
<proteinExistence type="predicted"/>
<feature type="chain" id="PRO_5045208048" description="Lipoprotein" evidence="1">
    <location>
        <begin position="22"/>
        <end position="138"/>
    </location>
</feature>
<reference evidence="2" key="1">
    <citation type="submission" date="2022-04" db="EMBL/GenBank/DDBJ databases">
        <authorList>
            <person name="Ren T."/>
        </authorList>
    </citation>
    <scope>NUCLEOTIDE SEQUENCE</scope>
    <source>
        <strain evidence="2">F63249</strain>
    </source>
</reference>
<evidence type="ECO:0008006" key="4">
    <source>
        <dbReference type="Google" id="ProtNLM"/>
    </source>
</evidence>
<keyword evidence="3" id="KW-1185">Reference proteome</keyword>
<dbReference type="RefSeq" id="WP_248412259.1">
    <property type="nucleotide sequence ID" value="NZ_JALPQF010000004.1"/>
</dbReference>
<evidence type="ECO:0000313" key="2">
    <source>
        <dbReference type="EMBL" id="MCK8480084.1"/>
    </source>
</evidence>
<dbReference type="Proteomes" id="UP001203687">
    <property type="component" value="Unassembled WGS sequence"/>
</dbReference>
<gene>
    <name evidence="2" type="ORF">MUY34_05585</name>
</gene>
<evidence type="ECO:0000256" key="1">
    <source>
        <dbReference type="SAM" id="SignalP"/>
    </source>
</evidence>
<dbReference type="EMBL" id="JALPQF010000004">
    <property type="protein sequence ID" value="MCK8480084.1"/>
    <property type="molecule type" value="Genomic_DNA"/>
</dbReference>
<name>A0ABT0H7Q8_9FLAO</name>
<accession>A0ABT0H7Q8</accession>
<feature type="signal peptide" evidence="1">
    <location>
        <begin position="1"/>
        <end position="21"/>
    </location>
</feature>
<keyword evidence="1" id="KW-0732">Signal</keyword>
<comment type="caution">
    <text evidence="2">The sequence shown here is derived from an EMBL/GenBank/DDBJ whole genome shotgun (WGS) entry which is preliminary data.</text>
</comment>
<evidence type="ECO:0000313" key="3">
    <source>
        <dbReference type="Proteomes" id="UP001203687"/>
    </source>
</evidence>
<dbReference type="PROSITE" id="PS51257">
    <property type="entry name" value="PROKAR_LIPOPROTEIN"/>
    <property type="match status" value="1"/>
</dbReference>
<protein>
    <recommendedName>
        <fullName evidence="4">Lipoprotein</fullName>
    </recommendedName>
</protein>
<organism evidence="2 3">
    <name type="scientific">Psychroserpens algicola</name>
    <dbReference type="NCBI Taxonomy" id="1719034"/>
    <lineage>
        <taxon>Bacteria</taxon>
        <taxon>Pseudomonadati</taxon>
        <taxon>Bacteroidota</taxon>
        <taxon>Flavobacteriia</taxon>
        <taxon>Flavobacteriales</taxon>
        <taxon>Flavobacteriaceae</taxon>
        <taxon>Psychroserpens</taxon>
    </lineage>
</organism>